<dbReference type="Gene3D" id="3.40.50.10140">
    <property type="entry name" value="Toll/interleukin-1 receptor homology (TIR) domain"/>
    <property type="match status" value="1"/>
</dbReference>
<feature type="domain" description="TIR" evidence="1">
    <location>
        <begin position="2"/>
        <end position="134"/>
    </location>
</feature>
<organism evidence="2 3">
    <name type="scientific">Cyclobacterium jeungdonense</name>
    <dbReference type="NCBI Taxonomy" id="708087"/>
    <lineage>
        <taxon>Bacteria</taxon>
        <taxon>Pseudomonadati</taxon>
        <taxon>Bacteroidota</taxon>
        <taxon>Cytophagia</taxon>
        <taxon>Cytophagales</taxon>
        <taxon>Cyclobacteriaceae</taxon>
        <taxon>Cyclobacterium</taxon>
    </lineage>
</organism>
<name>A0ABT8C816_9BACT</name>
<proteinExistence type="predicted"/>
<accession>A0ABT8C816</accession>
<dbReference type="EMBL" id="JAUFQS010000012">
    <property type="protein sequence ID" value="MDN3688670.1"/>
    <property type="molecule type" value="Genomic_DNA"/>
</dbReference>
<evidence type="ECO:0000313" key="3">
    <source>
        <dbReference type="Proteomes" id="UP001236663"/>
    </source>
</evidence>
<gene>
    <name evidence="2" type="ORF">QWZ15_12575</name>
</gene>
<dbReference type="PROSITE" id="PS50104">
    <property type="entry name" value="TIR"/>
    <property type="match status" value="1"/>
</dbReference>
<dbReference type="Pfam" id="PF13676">
    <property type="entry name" value="TIR_2"/>
    <property type="match status" value="1"/>
</dbReference>
<sequence>MNKSTIFISHISEEKEIANNLKSFIETRFLKTVDVFSSSHDESLKLGDDWMDTIKKSMKNCKLIIILCSPISISRPWINFEAGAGWIRNLPVIPLCHSGLTPGKLPVPLNSFQGGLINNEDDVSKLFKKIAEILGIEKPNSSNNSFFSEIKNFELKIKNSEILKDSRFIKNLLIRQIEILKYSIFYSTIEYGEKNTLNLRNEDIGNHEFTFNEIYHLFDFSMLVFVSNKRIFEVFHDTIHELSENIKFLLLYNRIDIPPKIKELLNIFLYSKFQVDNWYDQINFIANKESDSYIQLAIKLIKQEPLPQTKKESNIINYFIQYYESLIYFKKWIVDFEIEINSIINEDK</sequence>
<protein>
    <submittedName>
        <fullName evidence="2">Toll/interleukin-1 receptor domain-containing protein</fullName>
    </submittedName>
</protein>
<keyword evidence="3" id="KW-1185">Reference proteome</keyword>
<dbReference type="Proteomes" id="UP001236663">
    <property type="component" value="Unassembled WGS sequence"/>
</dbReference>
<evidence type="ECO:0000259" key="1">
    <source>
        <dbReference type="PROSITE" id="PS50104"/>
    </source>
</evidence>
<dbReference type="RefSeq" id="WP_163386525.1">
    <property type="nucleotide sequence ID" value="NZ_JAUFQS010000012.1"/>
</dbReference>
<keyword evidence="2" id="KW-0675">Receptor</keyword>
<evidence type="ECO:0000313" key="2">
    <source>
        <dbReference type="EMBL" id="MDN3688670.1"/>
    </source>
</evidence>
<dbReference type="InterPro" id="IPR000157">
    <property type="entry name" value="TIR_dom"/>
</dbReference>
<comment type="caution">
    <text evidence="2">The sequence shown here is derived from an EMBL/GenBank/DDBJ whole genome shotgun (WGS) entry which is preliminary data.</text>
</comment>
<reference evidence="3" key="1">
    <citation type="journal article" date="2019" name="Int. J. Syst. Evol. Microbiol.">
        <title>The Global Catalogue of Microorganisms (GCM) 10K type strain sequencing project: providing services to taxonomists for standard genome sequencing and annotation.</title>
        <authorList>
            <consortium name="The Broad Institute Genomics Platform"/>
            <consortium name="The Broad Institute Genome Sequencing Center for Infectious Disease"/>
            <person name="Wu L."/>
            <person name="Ma J."/>
        </authorList>
    </citation>
    <scope>NUCLEOTIDE SEQUENCE [LARGE SCALE GENOMIC DNA]</scope>
    <source>
        <strain evidence="3">CECT 7706</strain>
    </source>
</reference>
<dbReference type="SUPFAM" id="SSF52200">
    <property type="entry name" value="Toll/Interleukin receptor TIR domain"/>
    <property type="match status" value="1"/>
</dbReference>
<dbReference type="InterPro" id="IPR035897">
    <property type="entry name" value="Toll_tir_struct_dom_sf"/>
</dbReference>